<name>A0A517KW63_9PEZI</name>
<evidence type="ECO:0000259" key="3">
    <source>
        <dbReference type="PROSITE" id="PS50097"/>
    </source>
</evidence>
<dbReference type="SUPFAM" id="SSF54695">
    <property type="entry name" value="POZ domain"/>
    <property type="match status" value="2"/>
</dbReference>
<dbReference type="PROSITE" id="PS50020">
    <property type="entry name" value="WW_DOMAIN_2"/>
    <property type="match status" value="1"/>
</dbReference>
<dbReference type="Proteomes" id="UP000316270">
    <property type="component" value="Chromosome 1"/>
</dbReference>
<accession>A0A517KW63</accession>
<proteinExistence type="predicted"/>
<sequence length="1012" mass="111945">MGGFPAEDSKSFDEDSAFRTLASDLQCRVSSFLTTRKFSDLVVYSAMSRWHVHKLVMCSHSAFIESTCEGHSKDAEPDHIDFGTENEWVVQAMIQALYNGDYEIPEHFDSNHDWLLTDEERKALDCLNGYVDHPLTFHIRVYAIAERLVIPWLKDLARVKFDRHLDEKLEAKVLADVVELVYSTTSEDDQALRGIVVKTAAARSTELLRDTDFADMSRRVGDFAMDLALRLAPKPMKNGQPRLSESRVPASIQRKPLPLIRIMATKPSFNIFAAELLANLPNLRISGAFSDFTITCDTSTYHVHRLVLSTHSGYFSTLFSSDFKEAKENSINLEDDRSYIVDAMIEALYDGDYAYENDDDLAELEDMFHAKVRTQPEDELESAIRSALARKSSLRTPRDAFQQRRVYALAEKYNIPNLKNLACEHFVRTFAITESSVRDMAETIEYVYDSTPESDRRLRDVVVHVAADRTSEFYRCPEFETMAGNVGEFCNDLAKRLGKMETQDLTDWWDNPDLGPFILSDATMTDADRVGAEANFHESTGASGNSKQQHEPLNGSALKTSTQTSSATAPEASYQALTFSTGQLPIQGNGAELSSTSAPESNGGNTNSTGKAKSSGPSTQASSLNEHGNRHGKFSEVIPLPPFFAKNGLPMPKNREQWRPYCSTCGEPRTETHYDHTVCQGPCIICKESHPGEECPKGDGYHSRNLILVLGSSNIADLKDLANKKRKQLADEAACRRNQETGAGTAKERAQRYHHGRGRGGARGGNRGSGRGASSNARPLVHNAYGIIDPTATIGTHLVASEPPARSAWGNIPSPSQPAQSVGQFSSSPYSAQSVGQFSSSPYSAQSVGQFSSSTHAAPSSYAGPSQPAPSAGPSRPGYTELPMWSYSKMQEFELRVKVGDLSVINRYQMDEYVALRTWRAQLQNWDIATRGPWPHPPAEMVNGRHHSHESMLPTPEMYNFGGGIQGMSTQQSQTQDPSLPPGWSVMLNANGSKYYVHMGNQRISDVHPGLL</sequence>
<dbReference type="PANTHER" id="PTHR47843">
    <property type="entry name" value="BTB DOMAIN-CONTAINING PROTEIN-RELATED"/>
    <property type="match status" value="1"/>
</dbReference>
<feature type="domain" description="BTB" evidence="3">
    <location>
        <begin position="290"/>
        <end position="357"/>
    </location>
</feature>
<dbReference type="SMART" id="SM00225">
    <property type="entry name" value="BTB"/>
    <property type="match status" value="1"/>
</dbReference>
<dbReference type="EMBL" id="CP042185">
    <property type="protein sequence ID" value="QDS67630.1"/>
    <property type="molecule type" value="Genomic_DNA"/>
</dbReference>
<dbReference type="OrthoDB" id="6359816at2759"/>
<evidence type="ECO:0000259" key="2">
    <source>
        <dbReference type="PROSITE" id="PS50020"/>
    </source>
</evidence>
<dbReference type="InterPro" id="IPR000210">
    <property type="entry name" value="BTB/POZ_dom"/>
</dbReference>
<evidence type="ECO:0000256" key="1">
    <source>
        <dbReference type="SAM" id="MobiDB-lite"/>
    </source>
</evidence>
<evidence type="ECO:0000313" key="5">
    <source>
        <dbReference type="Proteomes" id="UP000316270"/>
    </source>
</evidence>
<dbReference type="InterPro" id="IPR011333">
    <property type="entry name" value="SKP1/BTB/POZ_sf"/>
</dbReference>
<feature type="domain" description="WW" evidence="2">
    <location>
        <begin position="978"/>
        <end position="1011"/>
    </location>
</feature>
<feature type="compositionally biased region" description="Gly residues" evidence="1">
    <location>
        <begin position="761"/>
        <end position="771"/>
    </location>
</feature>
<feature type="region of interest" description="Disordered" evidence="1">
    <location>
        <begin position="585"/>
        <end position="636"/>
    </location>
</feature>
<feature type="compositionally biased region" description="Low complexity" evidence="1">
    <location>
        <begin position="857"/>
        <end position="877"/>
    </location>
</feature>
<organism evidence="4 5">
    <name type="scientific">Venturia effusa</name>
    <dbReference type="NCBI Taxonomy" id="50376"/>
    <lineage>
        <taxon>Eukaryota</taxon>
        <taxon>Fungi</taxon>
        <taxon>Dikarya</taxon>
        <taxon>Ascomycota</taxon>
        <taxon>Pezizomycotina</taxon>
        <taxon>Dothideomycetes</taxon>
        <taxon>Pleosporomycetidae</taxon>
        <taxon>Venturiales</taxon>
        <taxon>Venturiaceae</taxon>
        <taxon>Venturia</taxon>
    </lineage>
</organism>
<dbReference type="PANTHER" id="PTHR47843:SF5">
    <property type="entry name" value="BTB_POZ DOMAIN PROTEIN"/>
    <property type="match status" value="1"/>
</dbReference>
<feature type="domain" description="BTB" evidence="3">
    <location>
        <begin position="39"/>
        <end position="106"/>
    </location>
</feature>
<feature type="compositionally biased region" description="Polar residues" evidence="1">
    <location>
        <begin position="537"/>
        <end position="547"/>
    </location>
</feature>
<reference evidence="4 5" key="1">
    <citation type="submission" date="2019-07" db="EMBL/GenBank/DDBJ databases">
        <title>Finished genome of Venturia effusa.</title>
        <authorList>
            <person name="Young C.A."/>
            <person name="Cox M.P."/>
            <person name="Ganley A.R.D."/>
            <person name="David W.J."/>
        </authorList>
    </citation>
    <scope>NUCLEOTIDE SEQUENCE [LARGE SCALE GENOMIC DNA]</scope>
    <source>
        <strain evidence="5">albino</strain>
    </source>
</reference>
<feature type="region of interest" description="Disordered" evidence="1">
    <location>
        <begin position="730"/>
        <end position="777"/>
    </location>
</feature>
<feature type="compositionally biased region" description="Polar residues" evidence="1">
    <location>
        <begin position="813"/>
        <end position="856"/>
    </location>
</feature>
<feature type="region of interest" description="Disordered" evidence="1">
    <location>
        <begin position="805"/>
        <end position="877"/>
    </location>
</feature>
<dbReference type="AlphaFoldDB" id="A0A517KW63"/>
<gene>
    <name evidence="4" type="ORF">FKW77_004415</name>
</gene>
<keyword evidence="5" id="KW-1185">Reference proteome</keyword>
<dbReference type="InterPro" id="IPR001202">
    <property type="entry name" value="WW_dom"/>
</dbReference>
<dbReference type="SUPFAM" id="SSF51045">
    <property type="entry name" value="WW domain"/>
    <property type="match status" value="1"/>
</dbReference>
<protein>
    <recommendedName>
        <fullName evidence="6">BTB domain-containing protein</fullName>
    </recommendedName>
</protein>
<dbReference type="STRING" id="50376.A0A517KW63"/>
<feature type="compositionally biased region" description="Basic and acidic residues" evidence="1">
    <location>
        <begin position="730"/>
        <end position="739"/>
    </location>
</feature>
<feature type="region of interest" description="Disordered" evidence="1">
    <location>
        <begin position="537"/>
        <end position="571"/>
    </location>
</feature>
<evidence type="ECO:0008006" key="6">
    <source>
        <dbReference type="Google" id="ProtNLM"/>
    </source>
</evidence>
<dbReference type="CDD" id="cd18186">
    <property type="entry name" value="BTB_POZ_ZBTB_KLHL-like"/>
    <property type="match status" value="2"/>
</dbReference>
<feature type="compositionally biased region" description="Polar residues" evidence="1">
    <location>
        <begin position="585"/>
        <end position="626"/>
    </location>
</feature>
<dbReference type="Gene3D" id="3.30.710.10">
    <property type="entry name" value="Potassium Channel Kv1.1, Chain A"/>
    <property type="match status" value="2"/>
</dbReference>
<dbReference type="PROSITE" id="PS50097">
    <property type="entry name" value="BTB"/>
    <property type="match status" value="2"/>
</dbReference>
<dbReference type="Pfam" id="PF00651">
    <property type="entry name" value="BTB"/>
    <property type="match status" value="2"/>
</dbReference>
<feature type="compositionally biased region" description="Polar residues" evidence="1">
    <location>
        <begin position="557"/>
        <end position="568"/>
    </location>
</feature>
<dbReference type="InterPro" id="IPR036020">
    <property type="entry name" value="WW_dom_sf"/>
</dbReference>
<evidence type="ECO:0000313" key="4">
    <source>
        <dbReference type="EMBL" id="QDS67630.1"/>
    </source>
</evidence>